<dbReference type="InterPro" id="IPR000531">
    <property type="entry name" value="Beta-barrel_TonB"/>
</dbReference>
<keyword evidence="2 10" id="KW-0813">Transport</keyword>
<evidence type="ECO:0000256" key="3">
    <source>
        <dbReference type="ARBA" id="ARBA00022452"/>
    </source>
</evidence>
<comment type="subcellular location">
    <subcellularLocation>
        <location evidence="1 10">Cell outer membrane</location>
        <topology evidence="1 10">Multi-pass membrane protein</topology>
    </subcellularLocation>
</comment>
<dbReference type="NCBIfam" id="TIGR04056">
    <property type="entry name" value="OMP_RagA_SusC"/>
    <property type="match status" value="1"/>
</dbReference>
<evidence type="ECO:0000256" key="10">
    <source>
        <dbReference type="PROSITE-ProRule" id="PRU01360"/>
    </source>
</evidence>
<evidence type="ECO:0000313" key="14">
    <source>
        <dbReference type="EMBL" id="MXV51867.1"/>
    </source>
</evidence>
<evidence type="ECO:0000256" key="6">
    <source>
        <dbReference type="ARBA" id="ARBA00023077"/>
    </source>
</evidence>
<dbReference type="Gene3D" id="2.170.130.10">
    <property type="entry name" value="TonB-dependent receptor, plug domain"/>
    <property type="match status" value="1"/>
</dbReference>
<evidence type="ECO:0000256" key="2">
    <source>
        <dbReference type="ARBA" id="ARBA00022448"/>
    </source>
</evidence>
<accession>A0A7K1YB97</accession>
<keyword evidence="9 10" id="KW-0998">Cell outer membrane</keyword>
<keyword evidence="7 10" id="KW-0472">Membrane</keyword>
<keyword evidence="15" id="KW-1185">Reference proteome</keyword>
<dbReference type="GO" id="GO:0009279">
    <property type="term" value="C:cell outer membrane"/>
    <property type="evidence" value="ECO:0007669"/>
    <property type="project" value="UniProtKB-SubCell"/>
</dbReference>
<evidence type="ECO:0000256" key="4">
    <source>
        <dbReference type="ARBA" id="ARBA00022692"/>
    </source>
</evidence>
<dbReference type="EMBL" id="WVHT01000005">
    <property type="protein sequence ID" value="MXV51867.1"/>
    <property type="molecule type" value="Genomic_DNA"/>
</dbReference>
<feature type="domain" description="TonB-dependent receptor-like beta-barrel" evidence="12">
    <location>
        <begin position="457"/>
        <end position="803"/>
    </location>
</feature>
<evidence type="ECO:0000256" key="5">
    <source>
        <dbReference type="ARBA" id="ARBA00022729"/>
    </source>
</evidence>
<dbReference type="PROSITE" id="PS52016">
    <property type="entry name" value="TONB_DEPENDENT_REC_3"/>
    <property type="match status" value="1"/>
</dbReference>
<dbReference type="InterPro" id="IPR023997">
    <property type="entry name" value="TonB-dep_OMP_SusC/RagA_CS"/>
</dbReference>
<dbReference type="Gene3D" id="2.60.40.1120">
    <property type="entry name" value="Carboxypeptidase-like, regulatory domain"/>
    <property type="match status" value="1"/>
</dbReference>
<dbReference type="RefSeq" id="WP_160845041.1">
    <property type="nucleotide sequence ID" value="NZ_WVHT01000005.1"/>
</dbReference>
<dbReference type="InterPro" id="IPR023996">
    <property type="entry name" value="TonB-dep_OMP_SusC/RagA"/>
</dbReference>
<dbReference type="Pfam" id="PF13715">
    <property type="entry name" value="CarbopepD_reg_2"/>
    <property type="match status" value="1"/>
</dbReference>
<dbReference type="Gene3D" id="2.40.170.20">
    <property type="entry name" value="TonB-dependent receptor, beta-barrel domain"/>
    <property type="match status" value="1"/>
</dbReference>
<proteinExistence type="inferred from homology"/>
<dbReference type="InterPro" id="IPR037066">
    <property type="entry name" value="Plug_dom_sf"/>
</dbReference>
<dbReference type="SUPFAM" id="SSF49464">
    <property type="entry name" value="Carboxypeptidase regulatory domain-like"/>
    <property type="match status" value="1"/>
</dbReference>
<evidence type="ECO:0000256" key="8">
    <source>
        <dbReference type="ARBA" id="ARBA00023170"/>
    </source>
</evidence>
<keyword evidence="4 10" id="KW-0812">Transmembrane</keyword>
<evidence type="ECO:0000256" key="7">
    <source>
        <dbReference type="ARBA" id="ARBA00023136"/>
    </source>
</evidence>
<dbReference type="AlphaFoldDB" id="A0A7K1YB97"/>
<name>A0A7K1YB97_9SPHI</name>
<dbReference type="GO" id="GO:0015344">
    <property type="term" value="F:siderophore uptake transmembrane transporter activity"/>
    <property type="evidence" value="ECO:0007669"/>
    <property type="project" value="TreeGrafter"/>
</dbReference>
<gene>
    <name evidence="14" type="ORF">GS399_12855</name>
</gene>
<dbReference type="Pfam" id="PF07715">
    <property type="entry name" value="Plug"/>
    <property type="match status" value="1"/>
</dbReference>
<comment type="similarity">
    <text evidence="10 11">Belongs to the TonB-dependent receptor family.</text>
</comment>
<evidence type="ECO:0000256" key="1">
    <source>
        <dbReference type="ARBA" id="ARBA00004571"/>
    </source>
</evidence>
<protein>
    <submittedName>
        <fullName evidence="14">SusC/RagA family TonB-linked outer membrane protein</fullName>
    </submittedName>
</protein>
<reference evidence="14 15" key="1">
    <citation type="submission" date="2019-11" db="EMBL/GenBank/DDBJ databases">
        <title>Pedobacter sp. HMF7647 Genome sequencing and assembly.</title>
        <authorList>
            <person name="Kang H."/>
            <person name="Kim H."/>
            <person name="Joh K."/>
        </authorList>
    </citation>
    <scope>NUCLEOTIDE SEQUENCE [LARGE SCALE GENOMIC DNA]</scope>
    <source>
        <strain evidence="14 15">HMF7647</strain>
    </source>
</reference>
<keyword evidence="3 10" id="KW-1134">Transmembrane beta strand</keyword>
<evidence type="ECO:0000313" key="15">
    <source>
        <dbReference type="Proteomes" id="UP000466586"/>
    </source>
</evidence>
<dbReference type="InterPro" id="IPR036942">
    <property type="entry name" value="Beta-barrel_TonB_sf"/>
</dbReference>
<dbReference type="InterPro" id="IPR008969">
    <property type="entry name" value="CarboxyPept-like_regulatory"/>
</dbReference>
<dbReference type="NCBIfam" id="TIGR04057">
    <property type="entry name" value="SusC_RagA_signa"/>
    <property type="match status" value="1"/>
</dbReference>
<dbReference type="SUPFAM" id="SSF56935">
    <property type="entry name" value="Porins"/>
    <property type="match status" value="1"/>
</dbReference>
<dbReference type="GO" id="GO:0044718">
    <property type="term" value="P:siderophore transmembrane transport"/>
    <property type="evidence" value="ECO:0007669"/>
    <property type="project" value="TreeGrafter"/>
</dbReference>
<evidence type="ECO:0000256" key="9">
    <source>
        <dbReference type="ARBA" id="ARBA00023237"/>
    </source>
</evidence>
<organism evidence="14 15">
    <name type="scientific">Hufsiella arboris</name>
    <dbReference type="NCBI Taxonomy" id="2695275"/>
    <lineage>
        <taxon>Bacteria</taxon>
        <taxon>Pseudomonadati</taxon>
        <taxon>Bacteroidota</taxon>
        <taxon>Sphingobacteriia</taxon>
        <taxon>Sphingobacteriales</taxon>
        <taxon>Sphingobacteriaceae</taxon>
        <taxon>Hufsiella</taxon>
    </lineage>
</organism>
<comment type="caution">
    <text evidence="14">The sequence shown here is derived from an EMBL/GenBank/DDBJ whole genome shotgun (WGS) entry which is preliminary data.</text>
</comment>
<dbReference type="Pfam" id="PF00593">
    <property type="entry name" value="TonB_dep_Rec_b-barrel"/>
    <property type="match status" value="1"/>
</dbReference>
<sequence length="1054" mass="113229">MNFKSLQKSKKGNPWRHGVLAVLLVGTMCPVDRIYAAMPAHNLFTAAKQTAIRGKVTDELGAPIQGVSVKIKGSTTGVITDVNGIYNLNANGNAILVFSAVGFETTEVQVNNRSTVNIQLAGSTKQLTEVVVTALGVKKQARAVGTSTTTVDGSKFTQSRETNLANALTGQVAGVSVSGTSTGPSGSGRVTIRGNSSLTANNQPLYVLDGIPVSNSNAGSSGQWGGADYGDVLSTINPDNIQNITVLKSAAASALYGYRGANGAILITTKSGQGSKGIGIDLNSNTTFSNVDDQRDYQYAYGQGSQGIKPANANAALGTSTFSWGSKLDGSQAVNFLGDNYAYIAQKNNFKNFYETGINNQSTVAFSGNADLGNFRLSLMNNYMKNPIPNSNLKQQGLNLNSTININKKLTTTVTADYIFETVKNRASFSDAPGNVLAGPLYLANSFDIRLLENYKTATGSEILPGADTYFNNPYFVAYAYQNSTKRSRLTGGVTLKYEITNWLTAQGQVTRDGNTLDLVNVLPSGTGYQPGGSLTQYTDTYRELNYGGSLDFNKKFGEFSTKLLLGGNSQDDLTSRNGIVGASPFIVPGFYTPSNISRKPLEYQYTHLRVNSLFASADLGYKNWLFLTLTGRQDWYSTLAINSNTIFYPSAAASFVFSDAFKLPDFISFGKLRASTARSSKGADPYLNVLTYGLQGYTINDQTVGYITQNAVPNPNLKPVKISEKEIGLNMDFFDSRVGFDVAFYDKTTKDDILPVTISPTSGYTGRNINIGEMQNRGFELLLNATPLKFGSFVWNTSFNIGINNNKVIALAPGQDAIVVDGAFPRWGNGVSIQQVVGKPYAQIVGYAYKRNEGGQIIYDADGLPERSNLPVPLGSGVYKTTGGFSNDFKFKSFSASILFDFKYGAKIYSGTNLLLYNDGLQQKTLGGREGGYVGPGVNEAGQPNTVAVPAQTYWQAISAQDDHHVTEEFVYDASFIKLRSASIGYSLPASVLGKSPVKGLTISLIGRNLATIMKHTPNIDPESNLTGGNGQGLELTGYPYIRSLGFNLNVKF</sequence>
<evidence type="ECO:0000259" key="12">
    <source>
        <dbReference type="Pfam" id="PF00593"/>
    </source>
</evidence>
<evidence type="ECO:0000256" key="11">
    <source>
        <dbReference type="RuleBase" id="RU003357"/>
    </source>
</evidence>
<dbReference type="InterPro" id="IPR039426">
    <property type="entry name" value="TonB-dep_rcpt-like"/>
</dbReference>
<feature type="domain" description="TonB-dependent receptor plug" evidence="13">
    <location>
        <begin position="142"/>
        <end position="264"/>
    </location>
</feature>
<keyword evidence="6 11" id="KW-0798">TonB box</keyword>
<keyword evidence="8" id="KW-0675">Receptor</keyword>
<dbReference type="PANTHER" id="PTHR30069">
    <property type="entry name" value="TONB-DEPENDENT OUTER MEMBRANE RECEPTOR"/>
    <property type="match status" value="1"/>
</dbReference>
<dbReference type="Proteomes" id="UP000466586">
    <property type="component" value="Unassembled WGS sequence"/>
</dbReference>
<keyword evidence="5" id="KW-0732">Signal</keyword>
<dbReference type="InterPro" id="IPR012910">
    <property type="entry name" value="Plug_dom"/>
</dbReference>
<dbReference type="PANTHER" id="PTHR30069:SF29">
    <property type="entry name" value="HEMOGLOBIN AND HEMOGLOBIN-HAPTOGLOBIN-BINDING PROTEIN 1-RELATED"/>
    <property type="match status" value="1"/>
</dbReference>
<evidence type="ECO:0000259" key="13">
    <source>
        <dbReference type="Pfam" id="PF07715"/>
    </source>
</evidence>